<dbReference type="Gene3D" id="3.40.50.1950">
    <property type="entry name" value="Flavin prenyltransferase-like"/>
    <property type="match status" value="1"/>
</dbReference>
<protein>
    <recommendedName>
        <fullName evidence="7">Flavin prenyltransferase UbiX</fullName>
        <ecNumber evidence="7">2.5.1.129</ecNumber>
    </recommendedName>
</protein>
<feature type="binding site" evidence="7">
    <location>
        <position position="165"/>
    </location>
    <ligand>
        <name>dimethylallyl phosphate</name>
        <dbReference type="ChEBI" id="CHEBI:88052"/>
    </ligand>
</feature>
<feature type="binding site" evidence="7">
    <location>
        <begin position="100"/>
        <end position="103"/>
    </location>
    <ligand>
        <name>FMN</name>
        <dbReference type="ChEBI" id="CHEBI:58210"/>
    </ligand>
</feature>
<dbReference type="InterPro" id="IPR004507">
    <property type="entry name" value="UbiX-like"/>
</dbReference>
<proteinExistence type="inferred from homology"/>
<dbReference type="GO" id="GO:0106141">
    <property type="term" value="F:flavin prenyltransferase activity"/>
    <property type="evidence" value="ECO:0007669"/>
    <property type="project" value="UniProtKB-EC"/>
</dbReference>
<evidence type="ECO:0000256" key="3">
    <source>
        <dbReference type="ARBA" id="ARBA00022643"/>
    </source>
</evidence>
<keyword evidence="2 7" id="KW-0285">Flavoprotein</keyword>
<dbReference type="NCBIfam" id="NF004685">
    <property type="entry name" value="PRK06029.1"/>
    <property type="match status" value="1"/>
</dbReference>
<name>A0A428N5E4_9BACI</name>
<comment type="similarity">
    <text evidence="6 7">Belongs to the UbiX/PAD1 family.</text>
</comment>
<dbReference type="RefSeq" id="WP_125555871.1">
    <property type="nucleotide sequence ID" value="NZ_RBVX01000008.1"/>
</dbReference>
<dbReference type="EMBL" id="RBVX01000008">
    <property type="protein sequence ID" value="RSL33467.1"/>
    <property type="molecule type" value="Genomic_DNA"/>
</dbReference>
<dbReference type="OrthoDB" id="9781577at2"/>
<evidence type="ECO:0000256" key="2">
    <source>
        <dbReference type="ARBA" id="ARBA00022630"/>
    </source>
</evidence>
<dbReference type="NCBIfam" id="TIGR00421">
    <property type="entry name" value="ubiX_pad"/>
    <property type="match status" value="1"/>
</dbReference>
<dbReference type="EC" id="2.5.1.129" evidence="7"/>
<comment type="caution">
    <text evidence="9">The sequence shown here is derived from an EMBL/GenBank/DDBJ whole genome shotgun (WGS) entry which is preliminary data.</text>
</comment>
<evidence type="ECO:0000256" key="6">
    <source>
        <dbReference type="ARBA" id="ARBA00060793"/>
    </source>
</evidence>
<keyword evidence="4 7" id="KW-0808">Transferase</keyword>
<dbReference type="SUPFAM" id="SSF52507">
    <property type="entry name" value="Homo-oligomeric flavin-containing Cys decarboxylases, HFCD"/>
    <property type="match status" value="1"/>
</dbReference>
<sequence length="200" mass="22200">MTSTTKTFTVAITGASGAIYGIRLTEELLLQQHHVHLLVSEAGWQVFREELNLDTSDRQTCLHRLFSSSDYLDSHNLHDFKAPIASGSYRTDGMVVVPCSMGTLSKIANGTSGSLLERAADVNLKERRPLLLVPRETPLNGIHLENLTKAEKNGAHIIPAMPGFYHLPETKDDLINFVVGKILDSLHVDHSLFERWGSEK</sequence>
<evidence type="ECO:0000259" key="8">
    <source>
        <dbReference type="Pfam" id="PF02441"/>
    </source>
</evidence>
<dbReference type="Proteomes" id="UP000275076">
    <property type="component" value="Unassembled WGS sequence"/>
</dbReference>
<dbReference type="Pfam" id="PF02441">
    <property type="entry name" value="Flavoprotein"/>
    <property type="match status" value="1"/>
</dbReference>
<feature type="binding site" evidence="7">
    <location>
        <position position="135"/>
    </location>
    <ligand>
        <name>FMN</name>
        <dbReference type="ChEBI" id="CHEBI:58210"/>
    </ligand>
</feature>
<dbReference type="PANTHER" id="PTHR43374:SF1">
    <property type="entry name" value="FLAVIN PRENYLTRANSFERASE PAD1, MITOCHONDRIAL"/>
    <property type="match status" value="1"/>
</dbReference>
<dbReference type="GO" id="GO:0016831">
    <property type="term" value="F:carboxy-lyase activity"/>
    <property type="evidence" value="ECO:0007669"/>
    <property type="project" value="TreeGrafter"/>
</dbReference>
<evidence type="ECO:0000256" key="1">
    <source>
        <dbReference type="ARBA" id="ARBA00022602"/>
    </source>
</evidence>
<organism evidence="9 10">
    <name type="scientific">Salibacterium salarium</name>
    <dbReference type="NCBI Taxonomy" id="284579"/>
    <lineage>
        <taxon>Bacteria</taxon>
        <taxon>Bacillati</taxon>
        <taxon>Bacillota</taxon>
        <taxon>Bacilli</taxon>
        <taxon>Bacillales</taxon>
        <taxon>Bacillaceae</taxon>
    </lineage>
</organism>
<comment type="function">
    <text evidence="7">Flavin prenyltransferase that catalyzes the synthesis of the prenylated FMN cofactor (prenyl-FMN) for 4-hydroxy-3-polyprenylbenzoic acid decarboxylase UbiD. The prenyltransferase is metal-independent and links a dimethylallyl moiety from dimethylallyl monophosphate (DMAP) to the flavin N5 and C6 atoms of FMN.</text>
</comment>
<feature type="binding site" evidence="7">
    <location>
        <position position="181"/>
    </location>
    <ligand>
        <name>dimethylallyl phosphate</name>
        <dbReference type="ChEBI" id="CHEBI:88052"/>
    </ligand>
</feature>
<reference evidence="9 10" key="1">
    <citation type="submission" date="2018-10" db="EMBL/GenBank/DDBJ databases">
        <title>Draft genome sequence of Bacillus salarius IM0101, isolated from a hypersaline soil in Inner Mongolia, China.</title>
        <authorList>
            <person name="Yamprayoonswat W."/>
            <person name="Boonvisut S."/>
            <person name="Jumpathong W."/>
            <person name="Sittihan S."/>
            <person name="Ruangsuj P."/>
            <person name="Wanthongcharoen S."/>
            <person name="Thongpramul N."/>
            <person name="Pimmason S."/>
            <person name="Yu B."/>
            <person name="Yasawong M."/>
        </authorList>
    </citation>
    <scope>NUCLEOTIDE SEQUENCE [LARGE SCALE GENOMIC DNA]</scope>
    <source>
        <strain evidence="9 10">IM0101</strain>
    </source>
</reference>
<feature type="binding site" evidence="7">
    <location>
        <begin position="14"/>
        <end position="16"/>
    </location>
    <ligand>
        <name>FMN</name>
        <dbReference type="ChEBI" id="CHEBI:58210"/>
    </ligand>
</feature>
<evidence type="ECO:0000313" key="10">
    <source>
        <dbReference type="Proteomes" id="UP000275076"/>
    </source>
</evidence>
<feature type="domain" description="Flavoprotein" evidence="8">
    <location>
        <begin position="7"/>
        <end position="186"/>
    </location>
</feature>
<evidence type="ECO:0000313" key="9">
    <source>
        <dbReference type="EMBL" id="RSL33467.1"/>
    </source>
</evidence>
<evidence type="ECO:0000256" key="7">
    <source>
        <dbReference type="HAMAP-Rule" id="MF_01984"/>
    </source>
</evidence>
<gene>
    <name evidence="7" type="primary">ubiX</name>
    <name evidence="9" type="ORF">D7Z54_10910</name>
</gene>
<keyword evidence="10" id="KW-1185">Reference proteome</keyword>
<dbReference type="AlphaFoldDB" id="A0A428N5E4"/>
<comment type="caution">
    <text evidence="7">Lacks conserved residue(s) required for the propagation of feature annotation.</text>
</comment>
<dbReference type="FunFam" id="3.40.50.1950:FF:000001">
    <property type="entry name" value="Flavin prenyltransferase UbiX"/>
    <property type="match status" value="1"/>
</dbReference>
<dbReference type="PANTHER" id="PTHR43374">
    <property type="entry name" value="FLAVIN PRENYLTRANSFERASE"/>
    <property type="match status" value="1"/>
</dbReference>
<comment type="catalytic activity">
    <reaction evidence="5 7">
        <text>dimethylallyl phosphate + FMNH2 = prenylated FMNH2 + phosphate</text>
        <dbReference type="Rhea" id="RHEA:37743"/>
        <dbReference type="ChEBI" id="CHEBI:43474"/>
        <dbReference type="ChEBI" id="CHEBI:57618"/>
        <dbReference type="ChEBI" id="CHEBI:87467"/>
        <dbReference type="ChEBI" id="CHEBI:88052"/>
        <dbReference type="EC" id="2.5.1.129"/>
    </reaction>
</comment>
<dbReference type="InterPro" id="IPR036551">
    <property type="entry name" value="Flavin_trans-like"/>
</dbReference>
<evidence type="ECO:0000256" key="5">
    <source>
        <dbReference type="ARBA" id="ARBA00050612"/>
    </source>
</evidence>
<keyword evidence="3 7" id="KW-0288">FMN</keyword>
<dbReference type="HAMAP" id="MF_01984">
    <property type="entry name" value="ubiX_pad"/>
    <property type="match status" value="1"/>
</dbReference>
<evidence type="ECO:0000256" key="4">
    <source>
        <dbReference type="ARBA" id="ARBA00022679"/>
    </source>
</evidence>
<feature type="binding site" evidence="7">
    <location>
        <position position="40"/>
    </location>
    <ligand>
        <name>FMN</name>
        <dbReference type="ChEBI" id="CHEBI:58210"/>
    </ligand>
</feature>
<keyword evidence="1 7" id="KW-0637">Prenyltransferase</keyword>
<dbReference type="InterPro" id="IPR003382">
    <property type="entry name" value="Flavoprotein"/>
</dbReference>
<accession>A0A428N5E4</accession>